<evidence type="ECO:0000259" key="4">
    <source>
        <dbReference type="Pfam" id="PF01397"/>
    </source>
</evidence>
<dbReference type="InterPro" id="IPR044814">
    <property type="entry name" value="Terpene_cyclase_plant_C1"/>
</dbReference>
<dbReference type="OrthoDB" id="1271169at2759"/>
<name>A0A2G2WB20_CAPBA</name>
<evidence type="ECO:0000259" key="5">
    <source>
        <dbReference type="Pfam" id="PF03936"/>
    </source>
</evidence>
<feature type="domain" description="Terpene synthase metal-binding" evidence="5">
    <location>
        <begin position="265"/>
        <end position="504"/>
    </location>
</feature>
<dbReference type="SUPFAM" id="SSF48239">
    <property type="entry name" value="Terpenoid cyclases/Protein prenyltransferases"/>
    <property type="match status" value="1"/>
</dbReference>
<dbReference type="Gene3D" id="1.10.600.10">
    <property type="entry name" value="Farnesyl Diphosphate Synthase"/>
    <property type="match status" value="1"/>
</dbReference>
<keyword evidence="7" id="KW-1185">Reference proteome</keyword>
<dbReference type="SUPFAM" id="SSF48576">
    <property type="entry name" value="Terpenoid synthases"/>
    <property type="match status" value="1"/>
</dbReference>
<reference evidence="7" key="2">
    <citation type="journal article" date="2017" name="J. Anim. Genet.">
        <title>Multiple reference genome sequences of hot pepper reveal the massive evolution of plant disease resistance genes by retroduplication.</title>
        <authorList>
            <person name="Kim S."/>
            <person name="Park J."/>
            <person name="Yeom S.-I."/>
            <person name="Kim Y.-M."/>
            <person name="Seo E."/>
            <person name="Kim K.-T."/>
            <person name="Kim M.-S."/>
            <person name="Lee J.M."/>
            <person name="Cheong K."/>
            <person name="Shin H.-S."/>
            <person name="Kim S.-B."/>
            <person name="Han K."/>
            <person name="Lee J."/>
            <person name="Park M."/>
            <person name="Lee H.-A."/>
            <person name="Lee H.-Y."/>
            <person name="Lee Y."/>
            <person name="Oh S."/>
            <person name="Lee J.H."/>
            <person name="Choi E."/>
            <person name="Choi E."/>
            <person name="Lee S.E."/>
            <person name="Jeon J."/>
            <person name="Kim H."/>
            <person name="Choi G."/>
            <person name="Song H."/>
            <person name="Lee J."/>
            <person name="Lee S.-C."/>
            <person name="Kwon J.-K."/>
            <person name="Lee H.-Y."/>
            <person name="Koo N."/>
            <person name="Hong Y."/>
            <person name="Kim R.W."/>
            <person name="Kang W.-H."/>
            <person name="Huh J.H."/>
            <person name="Kang B.-C."/>
            <person name="Yang T.-J."/>
            <person name="Lee Y.-H."/>
            <person name="Bennetzen J.L."/>
            <person name="Choi D."/>
        </authorList>
    </citation>
    <scope>NUCLEOTIDE SEQUENCE [LARGE SCALE GENOMIC DNA]</scope>
    <source>
        <strain evidence="7">cv. PBC81</strain>
    </source>
</reference>
<dbReference type="SFLD" id="SFLDS00005">
    <property type="entry name" value="Isoprenoid_Synthase_Type_I"/>
    <property type="match status" value="1"/>
</dbReference>
<evidence type="ECO:0000313" key="6">
    <source>
        <dbReference type="EMBL" id="PHT42456.1"/>
    </source>
</evidence>
<dbReference type="Pfam" id="PF03936">
    <property type="entry name" value="Terpene_synth_C"/>
    <property type="match status" value="1"/>
</dbReference>
<dbReference type="EMBL" id="MLFT02000007">
    <property type="protein sequence ID" value="PHT42456.1"/>
    <property type="molecule type" value="Genomic_DNA"/>
</dbReference>
<dbReference type="Gene3D" id="1.50.10.130">
    <property type="entry name" value="Terpene synthase, N-terminal domain"/>
    <property type="match status" value="1"/>
</dbReference>
<dbReference type="InterPro" id="IPR001906">
    <property type="entry name" value="Terpene_synth_N"/>
</dbReference>
<dbReference type="InterPro" id="IPR008930">
    <property type="entry name" value="Terpenoid_cyclase/PrenylTrfase"/>
</dbReference>
<dbReference type="GO" id="GO:0000287">
    <property type="term" value="F:magnesium ion binding"/>
    <property type="evidence" value="ECO:0007669"/>
    <property type="project" value="InterPro"/>
</dbReference>
<dbReference type="UniPathway" id="UPA00213"/>
<dbReference type="InterPro" id="IPR050148">
    <property type="entry name" value="Terpene_synthase-like"/>
</dbReference>
<comment type="pathway">
    <text evidence="2">Secondary metabolite biosynthesis; terpenoid biosynthesis.</text>
</comment>
<dbReference type="InterPro" id="IPR036965">
    <property type="entry name" value="Terpene_synth_N_sf"/>
</dbReference>
<dbReference type="GO" id="GO:0010333">
    <property type="term" value="F:terpene synthase activity"/>
    <property type="evidence" value="ECO:0007669"/>
    <property type="project" value="InterPro"/>
</dbReference>
<sequence length="575" mass="67402">MDYVEAQENYGIEEENEVDAVNLDEDNENIAETPAVGDANVRSESEISIQEKVEVEELKEKVRQMLVETPDNSTQKLFLIDAIERLGVGYHFENEIKTSIQNIFDEHKQNKNEDDDDFYVVALRFRLVRQQRHYMSSDVFKRFTNNDGTFKETLTKDVLGLLSLYEAAHLRVHEEEILEEALTFTFTNLKSMVPKLSNSLKIQVSEALIKSIHQNVPRVAARKYIYIYENIESHNDLLLKFAKLDFHILQKVYQRELSEVTRWWKDLDCVNNYPFARDKLVECYHWATGVYFRPEQKFARRLITKLICIITIIDDLYDAWATYDELVPFTAAIERCDISSMDSISPYMRPLYQVFLDYFDEMEEELTKRGIADYVRYAKIEASKWTKSYLKEAEWLRDGIIPKCEEYKRNSIISVSNQMILITCLIVAEEFISKETFEWMLNESLVLPASSLINRFKDDIIGHAREQQREHGASFIECYMKEYGALEQEALAEAWRQIANAWKDINTEYLRATHVPTFVLDPALNLSRLVDILQKDDFTDSRWFLKDVIAMLFVDSVNRTFDHQNAFEANNGSKT</sequence>
<keyword evidence="3" id="KW-0479">Metal-binding</keyword>
<dbReference type="InterPro" id="IPR008949">
    <property type="entry name" value="Isoprenoid_synthase_dom_sf"/>
</dbReference>
<evidence type="ECO:0000313" key="7">
    <source>
        <dbReference type="Proteomes" id="UP000224567"/>
    </source>
</evidence>
<reference evidence="6 7" key="1">
    <citation type="journal article" date="2017" name="Genome Biol.">
        <title>New reference genome sequences of hot pepper reveal the massive evolution of plant disease-resistance genes by retroduplication.</title>
        <authorList>
            <person name="Kim S."/>
            <person name="Park J."/>
            <person name="Yeom S.I."/>
            <person name="Kim Y.M."/>
            <person name="Seo E."/>
            <person name="Kim K.T."/>
            <person name="Kim M.S."/>
            <person name="Lee J.M."/>
            <person name="Cheong K."/>
            <person name="Shin H.S."/>
            <person name="Kim S.B."/>
            <person name="Han K."/>
            <person name="Lee J."/>
            <person name="Park M."/>
            <person name="Lee H.A."/>
            <person name="Lee H.Y."/>
            <person name="Lee Y."/>
            <person name="Oh S."/>
            <person name="Lee J.H."/>
            <person name="Choi E."/>
            <person name="Choi E."/>
            <person name="Lee S.E."/>
            <person name="Jeon J."/>
            <person name="Kim H."/>
            <person name="Choi G."/>
            <person name="Song H."/>
            <person name="Lee J."/>
            <person name="Lee S.C."/>
            <person name="Kwon J.K."/>
            <person name="Lee H.Y."/>
            <person name="Koo N."/>
            <person name="Hong Y."/>
            <person name="Kim R.W."/>
            <person name="Kang W.H."/>
            <person name="Huh J.H."/>
            <person name="Kang B.C."/>
            <person name="Yang T.J."/>
            <person name="Lee Y.H."/>
            <person name="Bennetzen J.L."/>
            <person name="Choi D."/>
        </authorList>
    </citation>
    <scope>NUCLEOTIDE SEQUENCE [LARGE SCALE GENOMIC DNA]</scope>
    <source>
        <strain evidence="7">cv. PBC81</strain>
    </source>
</reference>
<dbReference type="Pfam" id="PF01397">
    <property type="entry name" value="Terpene_synth"/>
    <property type="match status" value="1"/>
</dbReference>
<dbReference type="GO" id="GO:0016102">
    <property type="term" value="P:diterpenoid biosynthetic process"/>
    <property type="evidence" value="ECO:0007669"/>
    <property type="project" value="InterPro"/>
</dbReference>
<evidence type="ECO:0000256" key="3">
    <source>
        <dbReference type="ARBA" id="ARBA00022723"/>
    </source>
</evidence>
<dbReference type="PANTHER" id="PTHR31225:SF229">
    <property type="entry name" value="SESQUITERPENE SYNTHASE 14"/>
    <property type="match status" value="1"/>
</dbReference>
<protein>
    <recommendedName>
        <fullName evidence="8">Germacrene C synthase</fullName>
    </recommendedName>
</protein>
<dbReference type="STRING" id="33114.A0A2G2WB20"/>
<comment type="cofactor">
    <cofactor evidence="1">
        <name>Mg(2+)</name>
        <dbReference type="ChEBI" id="CHEBI:18420"/>
    </cofactor>
</comment>
<dbReference type="FunFam" id="1.50.10.130:FF:000001">
    <property type="entry name" value="Isoprene synthase, chloroplastic"/>
    <property type="match status" value="1"/>
</dbReference>
<comment type="caution">
    <text evidence="6">The sequence shown here is derived from an EMBL/GenBank/DDBJ whole genome shotgun (WGS) entry which is preliminary data.</text>
</comment>
<dbReference type="AlphaFoldDB" id="A0A2G2WB20"/>
<dbReference type="InterPro" id="IPR034741">
    <property type="entry name" value="Terpene_cyclase-like_1_C"/>
</dbReference>
<dbReference type="Proteomes" id="UP000224567">
    <property type="component" value="Unassembled WGS sequence"/>
</dbReference>
<feature type="domain" description="Terpene synthase N-terminal" evidence="4">
    <location>
        <begin position="49"/>
        <end position="208"/>
    </location>
</feature>
<evidence type="ECO:0008006" key="8">
    <source>
        <dbReference type="Google" id="ProtNLM"/>
    </source>
</evidence>
<gene>
    <name evidence="6" type="ORF">CQW23_16481</name>
</gene>
<dbReference type="PANTHER" id="PTHR31225">
    <property type="entry name" value="OS04G0344100 PROTEIN-RELATED"/>
    <property type="match status" value="1"/>
</dbReference>
<dbReference type="SFLD" id="SFLDG01019">
    <property type="entry name" value="Terpene_Cyclase_Like_1_C_Termi"/>
    <property type="match status" value="1"/>
</dbReference>
<evidence type="ECO:0000256" key="2">
    <source>
        <dbReference type="ARBA" id="ARBA00004721"/>
    </source>
</evidence>
<organism evidence="6 7">
    <name type="scientific">Capsicum baccatum</name>
    <name type="common">Peruvian pepper</name>
    <dbReference type="NCBI Taxonomy" id="33114"/>
    <lineage>
        <taxon>Eukaryota</taxon>
        <taxon>Viridiplantae</taxon>
        <taxon>Streptophyta</taxon>
        <taxon>Embryophyta</taxon>
        <taxon>Tracheophyta</taxon>
        <taxon>Spermatophyta</taxon>
        <taxon>Magnoliopsida</taxon>
        <taxon>eudicotyledons</taxon>
        <taxon>Gunneridae</taxon>
        <taxon>Pentapetalae</taxon>
        <taxon>asterids</taxon>
        <taxon>lamiids</taxon>
        <taxon>Solanales</taxon>
        <taxon>Solanaceae</taxon>
        <taxon>Solanoideae</taxon>
        <taxon>Capsiceae</taxon>
        <taxon>Capsicum</taxon>
    </lineage>
</organism>
<dbReference type="CDD" id="cd00684">
    <property type="entry name" value="Terpene_cyclase_plant_C1"/>
    <property type="match status" value="1"/>
</dbReference>
<proteinExistence type="predicted"/>
<accession>A0A2G2WB20</accession>
<dbReference type="InterPro" id="IPR005630">
    <property type="entry name" value="Terpene_synthase_metal-bd"/>
</dbReference>
<dbReference type="FunFam" id="1.10.600.10:FF:000007">
    <property type="entry name" value="Isoprene synthase, chloroplastic"/>
    <property type="match status" value="1"/>
</dbReference>
<evidence type="ECO:0000256" key="1">
    <source>
        <dbReference type="ARBA" id="ARBA00001946"/>
    </source>
</evidence>